<dbReference type="RefSeq" id="WP_007573326.1">
    <property type="nucleotide sequence ID" value="NZ_AGUD01000106.1"/>
</dbReference>
<evidence type="ECO:0000256" key="1">
    <source>
        <dbReference type="ARBA" id="ARBA00006068"/>
    </source>
</evidence>
<evidence type="ECO:0000313" key="5">
    <source>
        <dbReference type="Proteomes" id="UP000005143"/>
    </source>
</evidence>
<feature type="compositionally biased region" description="Basic residues" evidence="2">
    <location>
        <begin position="342"/>
        <end position="351"/>
    </location>
</feature>
<accession>H0E4I2</accession>
<feature type="domain" description="Cell envelope-related transcriptional attenuator" evidence="3">
    <location>
        <begin position="92"/>
        <end position="241"/>
    </location>
</feature>
<dbReference type="NCBIfam" id="TIGR00350">
    <property type="entry name" value="lytR_cpsA_psr"/>
    <property type="match status" value="1"/>
</dbReference>
<sequence length="503" mass="55631">MSLPMIDRPPRPGIAFALRFLLAGIIVVVFAGAAVATTIENEAQKSIDALGPETKIKGLEGVLSDVQPGKPQTILLVGDDRRLDDAKGTPTRSDTMILVRLDPDANATTMLSLPRDLLVDIPGQGRTKLNNAYSGGPKELIKTIQTMLSKPDEPFLIHHFVSIRFGAFSRAVNFFGCFYADIDRKYFNPPGTGWAAIDVDAGYQRICGEKSLDYVRFRHQDSDLVREARQTNYLAEARAQIANSQLLEQRNDLLRAIRRYVKTDIGSAKGLLGVIRLAVDVAGNPTQRVTLRVGDAGDKVSVVTTPDALATAATQFLHPGTIPGKKTRAARDQAAKSGQKAARTKVRRRTARTPSTLFANPDAARQVIAGSIAGNARMPIYYPKLMRTSGRYRPDDSRGYDLQSEDGDSYPWQAYRLVIAEGGVGQYYGIQGTTWKEPPILKLADDEERIGGRKWRVQYDGKKIRRLMWSSGRGTYWINNTLSNELSNPEMRALARSFTRYSK</sequence>
<comment type="similarity">
    <text evidence="1">Belongs to the LytR/CpsA/Psr (LCP) family.</text>
</comment>
<gene>
    <name evidence="4" type="ORF">PAI11_17130</name>
</gene>
<comment type="caution">
    <text evidence="4">The sequence shown here is derived from an EMBL/GenBank/DDBJ whole genome shotgun (WGS) entry which is preliminary data.</text>
</comment>
<dbReference type="InterPro" id="IPR050922">
    <property type="entry name" value="LytR/CpsA/Psr_CW_biosynth"/>
</dbReference>
<proteinExistence type="inferred from homology"/>
<dbReference type="EMBL" id="AGUD01000106">
    <property type="protein sequence ID" value="EHN11434.1"/>
    <property type="molecule type" value="Genomic_DNA"/>
</dbReference>
<dbReference type="PANTHER" id="PTHR33392">
    <property type="entry name" value="POLYISOPRENYL-TEICHOIC ACID--PEPTIDOGLYCAN TEICHOIC ACID TRANSFERASE TAGU"/>
    <property type="match status" value="1"/>
</dbReference>
<feature type="region of interest" description="Disordered" evidence="2">
    <location>
        <begin position="331"/>
        <end position="352"/>
    </location>
</feature>
<evidence type="ECO:0000313" key="4">
    <source>
        <dbReference type="EMBL" id="EHN11434.1"/>
    </source>
</evidence>
<protein>
    <submittedName>
        <fullName evidence="4">Cell envelope-related transcriptional attenuator</fullName>
    </submittedName>
</protein>
<dbReference type="Gene3D" id="3.40.630.190">
    <property type="entry name" value="LCP protein"/>
    <property type="match status" value="1"/>
</dbReference>
<dbReference type="AlphaFoldDB" id="H0E4I2"/>
<dbReference type="Proteomes" id="UP000005143">
    <property type="component" value="Unassembled WGS sequence"/>
</dbReference>
<dbReference type="InterPro" id="IPR004474">
    <property type="entry name" value="LytR_CpsA_psr"/>
</dbReference>
<reference evidence="4 5" key="1">
    <citation type="journal article" date="2013" name="Biodegradation">
        <title>Quantitative proteomic analysis of ibuprofen-degrading Patulibacter sp. strain I11.</title>
        <authorList>
            <person name="Almeida B."/>
            <person name="Kjeldal H."/>
            <person name="Lolas I."/>
            <person name="Knudsen A.D."/>
            <person name="Carvalho G."/>
            <person name="Nielsen K.L."/>
            <person name="Barreto Crespo M.T."/>
            <person name="Stensballe A."/>
            <person name="Nielsen J.L."/>
        </authorList>
    </citation>
    <scope>NUCLEOTIDE SEQUENCE [LARGE SCALE GENOMIC DNA]</scope>
    <source>
        <strain evidence="4 5">I11</strain>
    </source>
</reference>
<keyword evidence="5" id="KW-1185">Reference proteome</keyword>
<evidence type="ECO:0000256" key="2">
    <source>
        <dbReference type="SAM" id="MobiDB-lite"/>
    </source>
</evidence>
<dbReference type="Pfam" id="PF03816">
    <property type="entry name" value="LytR_cpsA_psr"/>
    <property type="match status" value="1"/>
</dbReference>
<organism evidence="4 5">
    <name type="scientific">Patulibacter medicamentivorans</name>
    <dbReference type="NCBI Taxonomy" id="1097667"/>
    <lineage>
        <taxon>Bacteria</taxon>
        <taxon>Bacillati</taxon>
        <taxon>Actinomycetota</taxon>
        <taxon>Thermoleophilia</taxon>
        <taxon>Solirubrobacterales</taxon>
        <taxon>Patulibacteraceae</taxon>
        <taxon>Patulibacter</taxon>
    </lineage>
</organism>
<evidence type="ECO:0000259" key="3">
    <source>
        <dbReference type="Pfam" id="PF03816"/>
    </source>
</evidence>
<name>H0E4I2_9ACTN</name>
<dbReference type="PANTHER" id="PTHR33392:SF6">
    <property type="entry name" value="POLYISOPRENYL-TEICHOIC ACID--PEPTIDOGLYCAN TEICHOIC ACID TRANSFERASE TAGU"/>
    <property type="match status" value="1"/>
</dbReference>